<dbReference type="RefSeq" id="WP_016549044.1">
    <property type="nucleotide sequence ID" value="NZ_AKWZ02000006.1"/>
</dbReference>
<comment type="caution">
    <text evidence="1">The sequence shown here is derived from an EMBL/GenBank/DDBJ whole genome shotgun (WGS) entry which is preliminary data.</text>
</comment>
<dbReference type="AlphaFoldDB" id="S3UX61"/>
<protein>
    <submittedName>
        <fullName evidence="1">Uncharacterized protein</fullName>
    </submittedName>
</protein>
<sequence length="64" mass="7004">MEEDGLIQLKKNGRSVDVTMSKEGEGIFCKSMVGWRNAQSQVKLKLKKDGVDAIGVLFSSLTDS</sequence>
<accession>S3UX61</accession>
<evidence type="ECO:0000313" key="2">
    <source>
        <dbReference type="Proteomes" id="UP000014540"/>
    </source>
</evidence>
<proteinExistence type="predicted"/>
<evidence type="ECO:0000313" key="1">
    <source>
        <dbReference type="EMBL" id="EPG74971.1"/>
    </source>
</evidence>
<reference evidence="1" key="1">
    <citation type="submission" date="2013-04" db="EMBL/GenBank/DDBJ databases">
        <authorList>
            <person name="Harkins D.M."/>
            <person name="Durkin A.S."/>
            <person name="Selengut J.D."/>
            <person name="Sanka R."/>
            <person name="DePew J."/>
            <person name="Purushe J."/>
            <person name="Ahmed A."/>
            <person name="van der Linden H."/>
            <person name="Goris M.G.A."/>
            <person name="Hartskeerl R.A."/>
            <person name="Vinetz J.M."/>
            <person name="Sutton G.G."/>
            <person name="Nelson W.C."/>
            <person name="Fouts D.E."/>
        </authorList>
    </citation>
    <scope>NUCLEOTIDE SEQUENCE [LARGE SCALE GENOMIC DNA]</scope>
    <source>
        <strain evidence="1">BUT 6</strain>
    </source>
</reference>
<dbReference type="Proteomes" id="UP000014540">
    <property type="component" value="Unassembled WGS sequence"/>
</dbReference>
<organism evidence="1 2">
    <name type="scientific">Leptospira fainei serovar Hurstbridge str. BUT 6</name>
    <dbReference type="NCBI Taxonomy" id="1193011"/>
    <lineage>
        <taxon>Bacteria</taxon>
        <taxon>Pseudomonadati</taxon>
        <taxon>Spirochaetota</taxon>
        <taxon>Spirochaetia</taxon>
        <taxon>Leptospirales</taxon>
        <taxon>Leptospiraceae</taxon>
        <taxon>Leptospira</taxon>
    </lineage>
</organism>
<gene>
    <name evidence="1" type="ORF">LEP1GSC058_1609</name>
</gene>
<dbReference type="OrthoDB" id="8964931at2"/>
<name>S3UX61_9LEPT</name>
<keyword evidence="2" id="KW-1185">Reference proteome</keyword>
<dbReference type="EMBL" id="AKWZ02000006">
    <property type="protein sequence ID" value="EPG74971.1"/>
    <property type="molecule type" value="Genomic_DNA"/>
</dbReference>